<reference evidence="2" key="1">
    <citation type="submission" date="2021-02" db="EMBL/GenBank/DDBJ databases">
        <title>Salinimicrobium sp. nov. isolated from seawater in Tongyeong, Republic of Korea.</title>
        <authorList>
            <person name="Lee S.-J."/>
        </authorList>
    </citation>
    <scope>NUCLEOTIDE SEQUENCE</scope>
    <source>
        <strain evidence="2">HN-2-9-2</strain>
    </source>
</reference>
<dbReference type="SUPFAM" id="SSF51004">
    <property type="entry name" value="C-terminal (heme d1) domain of cytochrome cd1-nitrite reductase"/>
    <property type="match status" value="1"/>
</dbReference>
<sequence length="349" mass="37559">MKLRKLFLFGLLGGFFLNSCSSDDDNVNPEPKPETGSYAEGIFVLNEGSQTAGTVTYLSEDLSTVAHEIYQANNDDDLGKFLQSMFFHEENAYIISNGSNLITAVDRNTFEVVGKVDSGLKVPYYAAVVGETAYVTNLAEVVNAPNDDYIAVIDLKNLEVTGTIALNAPAAKVLAEDGFIYVQNSSYGVGNTITVINSATNAVVKTLEVNDGLTDMEIENDYLYVLGTESFETIDLTTGQKVSEVIFTEDLQGVSNLEVEDGAAYFTLGNAVYTMAVGAAAGPAAPVIEYTSNSQWGKMYGFEVEDGRIYIGDAGDFASNGFIEVYTTSGEFVKKINVGVGPNGFYFND</sequence>
<dbReference type="Gene3D" id="2.130.10.10">
    <property type="entry name" value="YVTN repeat-like/Quinoprotein amine dehydrogenase"/>
    <property type="match status" value="1"/>
</dbReference>
<keyword evidence="3" id="KW-1185">Reference proteome</keyword>
<keyword evidence="1" id="KW-0732">Signal</keyword>
<evidence type="ECO:0000313" key="3">
    <source>
        <dbReference type="Proteomes" id="UP001163981"/>
    </source>
</evidence>
<accession>A0ABY6NNU2</accession>
<dbReference type="InterPro" id="IPR011048">
    <property type="entry name" value="Haem_d1_sf"/>
</dbReference>
<dbReference type="EMBL" id="CP069620">
    <property type="protein sequence ID" value="UZH54547.1"/>
    <property type="molecule type" value="Genomic_DNA"/>
</dbReference>
<gene>
    <name evidence="2" type="ORF">JRG66_11240</name>
</gene>
<dbReference type="Pfam" id="PF16819">
    <property type="entry name" value="DUF5074"/>
    <property type="match status" value="1"/>
</dbReference>
<dbReference type="Proteomes" id="UP001163981">
    <property type="component" value="Chromosome"/>
</dbReference>
<feature type="chain" id="PRO_5045700986" evidence="1">
    <location>
        <begin position="22"/>
        <end position="349"/>
    </location>
</feature>
<name>A0ABY6NNU2_9FLAO</name>
<dbReference type="InterPro" id="IPR051200">
    <property type="entry name" value="Host-pathogen_enzymatic-act"/>
</dbReference>
<dbReference type="InterPro" id="IPR015943">
    <property type="entry name" value="WD40/YVTN_repeat-like_dom_sf"/>
</dbReference>
<dbReference type="InterPro" id="IPR031815">
    <property type="entry name" value="DUF5074"/>
</dbReference>
<evidence type="ECO:0000313" key="2">
    <source>
        <dbReference type="EMBL" id="UZH54547.1"/>
    </source>
</evidence>
<organism evidence="2 3">
    <name type="scientific">Salinimicrobium tongyeongense</name>
    <dbReference type="NCBI Taxonomy" id="2809707"/>
    <lineage>
        <taxon>Bacteria</taxon>
        <taxon>Pseudomonadati</taxon>
        <taxon>Bacteroidota</taxon>
        <taxon>Flavobacteriia</taxon>
        <taxon>Flavobacteriales</taxon>
        <taxon>Flavobacteriaceae</taxon>
        <taxon>Salinimicrobium</taxon>
    </lineage>
</organism>
<feature type="signal peptide" evidence="1">
    <location>
        <begin position="1"/>
        <end position="21"/>
    </location>
</feature>
<protein>
    <submittedName>
        <fullName evidence="2">Quinoprotein amine dehydrogenase</fullName>
    </submittedName>
</protein>
<dbReference type="PANTHER" id="PTHR47197">
    <property type="entry name" value="PROTEIN NIRF"/>
    <property type="match status" value="1"/>
</dbReference>
<evidence type="ECO:0000256" key="1">
    <source>
        <dbReference type="SAM" id="SignalP"/>
    </source>
</evidence>
<proteinExistence type="predicted"/>
<dbReference type="RefSeq" id="WP_265162874.1">
    <property type="nucleotide sequence ID" value="NZ_CP069620.1"/>
</dbReference>
<dbReference type="PANTHER" id="PTHR47197:SF3">
    <property type="entry name" value="DIHYDRO-HEME D1 DEHYDROGENASE"/>
    <property type="match status" value="1"/>
</dbReference>